<sequence length="76" mass="7885">MSQVMDAIQRVSILAAEISNAGARQGVGVGQVGAAVNQMDETTQRNAALVEESAAAAGSLRQQAANLVDRVAPFRF</sequence>
<reference evidence="3 4" key="1">
    <citation type="submission" date="2020-08" db="EMBL/GenBank/DDBJ databases">
        <title>Genomic Encyclopedia of Type Strains, Phase IV (KMG-V): Genome sequencing to study the core and pangenomes of soil and plant-associated prokaryotes.</title>
        <authorList>
            <person name="Whitman W."/>
        </authorList>
    </citation>
    <scope>NUCLEOTIDE SEQUENCE [LARGE SCALE GENOMIC DNA]</scope>
    <source>
        <strain evidence="3 4">JPY158</strain>
    </source>
</reference>
<dbReference type="GO" id="GO:0004888">
    <property type="term" value="F:transmembrane signaling receptor activity"/>
    <property type="evidence" value="ECO:0007669"/>
    <property type="project" value="TreeGrafter"/>
</dbReference>
<dbReference type="GO" id="GO:0006935">
    <property type="term" value="P:chemotaxis"/>
    <property type="evidence" value="ECO:0007669"/>
    <property type="project" value="TreeGrafter"/>
</dbReference>
<comment type="similarity">
    <text evidence="2">Belongs to the methyl-accepting chemotaxis (MCP) protein family.</text>
</comment>
<evidence type="ECO:0000256" key="1">
    <source>
        <dbReference type="ARBA" id="ARBA00022481"/>
    </source>
</evidence>
<evidence type="ECO:0000313" key="4">
    <source>
        <dbReference type="Proteomes" id="UP000592780"/>
    </source>
</evidence>
<accession>A0A7W8V8H7</accession>
<dbReference type="GO" id="GO:0005886">
    <property type="term" value="C:plasma membrane"/>
    <property type="evidence" value="ECO:0007669"/>
    <property type="project" value="TreeGrafter"/>
</dbReference>
<dbReference type="AlphaFoldDB" id="A0A7W8V8H7"/>
<keyword evidence="4" id="KW-1185">Reference proteome</keyword>
<dbReference type="Gene3D" id="1.10.287.950">
    <property type="entry name" value="Methyl-accepting chemotaxis protein"/>
    <property type="match status" value="1"/>
</dbReference>
<protein>
    <submittedName>
        <fullName evidence="3">Methyl-accepting chemotaxis protein</fullName>
    </submittedName>
</protein>
<dbReference type="PANTHER" id="PTHR43531:SF14">
    <property type="entry name" value="METHYL-ACCEPTING CHEMOTAXIS PROTEIN I-RELATED"/>
    <property type="match status" value="1"/>
</dbReference>
<keyword evidence="1" id="KW-0488">Methylation</keyword>
<name>A0A7W8V8H7_PARAM</name>
<dbReference type="Proteomes" id="UP000592780">
    <property type="component" value="Unassembled WGS sequence"/>
</dbReference>
<dbReference type="InterPro" id="IPR051310">
    <property type="entry name" value="MCP_chemotaxis"/>
</dbReference>
<dbReference type="RefSeq" id="WP_184131685.1">
    <property type="nucleotide sequence ID" value="NZ_JACHDD010000008.1"/>
</dbReference>
<gene>
    <name evidence="3" type="ORF">HDG40_004998</name>
</gene>
<evidence type="ECO:0000313" key="3">
    <source>
        <dbReference type="EMBL" id="MBB5426819.1"/>
    </source>
</evidence>
<dbReference type="PANTHER" id="PTHR43531">
    <property type="entry name" value="PROTEIN ICFG"/>
    <property type="match status" value="1"/>
</dbReference>
<dbReference type="SUPFAM" id="SSF58104">
    <property type="entry name" value="Methyl-accepting chemotaxis protein (MCP) signaling domain"/>
    <property type="match status" value="1"/>
</dbReference>
<comment type="caution">
    <text evidence="3">The sequence shown here is derived from an EMBL/GenBank/DDBJ whole genome shotgun (WGS) entry which is preliminary data.</text>
</comment>
<evidence type="ECO:0000256" key="2">
    <source>
        <dbReference type="ARBA" id="ARBA00029447"/>
    </source>
</evidence>
<dbReference type="EMBL" id="JACHDD010000008">
    <property type="protein sequence ID" value="MBB5426819.1"/>
    <property type="molecule type" value="Genomic_DNA"/>
</dbReference>
<proteinExistence type="inferred from homology"/>
<organism evidence="3 4">
    <name type="scientific">Paraburkholderia atlantica</name>
    <dbReference type="NCBI Taxonomy" id="2654982"/>
    <lineage>
        <taxon>Bacteria</taxon>
        <taxon>Pseudomonadati</taxon>
        <taxon>Pseudomonadota</taxon>
        <taxon>Betaproteobacteria</taxon>
        <taxon>Burkholderiales</taxon>
        <taxon>Burkholderiaceae</taxon>
        <taxon>Paraburkholderia</taxon>
    </lineage>
</organism>